<dbReference type="InterPro" id="IPR001357">
    <property type="entry name" value="BRCT_dom"/>
</dbReference>
<keyword evidence="3" id="KW-0235">DNA replication</keyword>
<reference evidence="8 9" key="1">
    <citation type="journal article" date="2018" name="Front. Microbiol.">
        <title>Jumbo Bacteriophages Are Represented Within an Increasing Diversity of Environmental Viruses Infecting the Emerging Phytopathogen, Dickeya solani.</title>
        <authorList>
            <person name="Day A.W."/>
            <person name="Ahn J."/>
            <person name="Salmond G.P.C."/>
        </authorList>
    </citation>
    <scope>NUCLEOTIDE SEQUENCE [LARGE SCALE GENOMIC DNA]</scope>
</reference>
<evidence type="ECO:0000256" key="4">
    <source>
        <dbReference type="ARBA" id="ARBA00023027"/>
    </source>
</evidence>
<evidence type="ECO:0000313" key="9">
    <source>
        <dbReference type="Proteomes" id="UP000263742"/>
    </source>
</evidence>
<dbReference type="InterPro" id="IPR013840">
    <property type="entry name" value="DNAligase_N"/>
</dbReference>
<feature type="domain" description="NAD-dependent DNA ligase N-terminal" evidence="7">
    <location>
        <begin position="24"/>
        <end position="425"/>
    </location>
</feature>
<dbReference type="GO" id="GO:0003911">
    <property type="term" value="F:DNA ligase (NAD+) activity"/>
    <property type="evidence" value="ECO:0007669"/>
    <property type="project" value="UniProtKB-EC"/>
</dbReference>
<organism evidence="8 9">
    <name type="scientific">Dickeya phage vB_DsoM_JA13</name>
    <dbReference type="NCBI Taxonomy" id="2283030"/>
    <lineage>
        <taxon>Viruses</taxon>
        <taxon>Duplodnaviria</taxon>
        <taxon>Heunggongvirae</taxon>
        <taxon>Uroviricota</taxon>
        <taxon>Caudoviricetes</taxon>
        <taxon>Salmondvirus</taxon>
        <taxon>Salmondvirus JA11</taxon>
    </lineage>
</organism>
<evidence type="ECO:0000256" key="2">
    <source>
        <dbReference type="ARBA" id="ARBA00022598"/>
    </source>
</evidence>
<protein>
    <recommendedName>
        <fullName evidence="1">DNA ligase (NAD(+))</fullName>
        <ecNumber evidence="1">6.5.1.2</ecNumber>
    </recommendedName>
</protein>
<dbReference type="SUPFAM" id="SSF52113">
    <property type="entry name" value="BRCT domain"/>
    <property type="match status" value="1"/>
</dbReference>
<dbReference type="EC" id="6.5.1.2" evidence="1"/>
<keyword evidence="2 8" id="KW-0436">Ligase</keyword>
<dbReference type="InterPro" id="IPR036420">
    <property type="entry name" value="BRCT_dom_sf"/>
</dbReference>
<dbReference type="SMART" id="SM00532">
    <property type="entry name" value="LIGANc"/>
    <property type="match status" value="1"/>
</dbReference>
<dbReference type="Proteomes" id="UP000263742">
    <property type="component" value="Segment"/>
</dbReference>
<dbReference type="SUPFAM" id="SSF50249">
    <property type="entry name" value="Nucleic acid-binding proteins"/>
    <property type="match status" value="1"/>
</dbReference>
<evidence type="ECO:0000259" key="7">
    <source>
        <dbReference type="SMART" id="SM00532"/>
    </source>
</evidence>
<dbReference type="Gene3D" id="3.30.470.30">
    <property type="entry name" value="DNA ligase/mRNA capping enzyme"/>
    <property type="match status" value="1"/>
</dbReference>
<evidence type="ECO:0000256" key="1">
    <source>
        <dbReference type="ARBA" id="ARBA00012722"/>
    </source>
</evidence>
<keyword evidence="4" id="KW-0520">NAD</keyword>
<sequence length="656" mass="72176">MTEFKSISASISLKRLEKNPIKVMETLNLTQAKKLINAFDDAYDEGQPLVDDTIYDTIRDYISERWPKSTLAKKIGSHDDSDVPLPVPMASLNQLKLSSPALAKHLGNGNSKIVSDKLDGQSIELIYEKGVPVAAYTRGDSMKGKDVTRHLASFNIPKKIPTKERFIVRCEALISQKKFMATLHKDAPGDYEYTSARPASVGLMRRFESPKEIKHIDLVCFGIIGGSAATKKKSDQFKLLKQYGFTVVRHFGPFDDLTEEQLVTMIEDRMRKSKYELDGLVVSDNIPSPKSTGSNPKHEFKFKMNTSADSVITTVKDIVYQETKYGVLAPVVIVEPVVVPGGITINRANGHNGYYIEHGYLKPTKKGQKPPHEKRPLGIGAKVKLVRSNKVIPYIQEIVRPAKKAKLPDVPYTMEGVEFRVKKKSATADAKLLESFMAAAGYSNAGDKTANLLMESGIKDPKSLILCGLPTLRGILGDARGKQIAKHNKTILSGIELNVWLKACAPYFMRGANTSFDKVVDEIPDIQKLLKRRSDLTELISGIHGIKSLAPKISNACINAYDLAQEIGIKLKAPKKVVVKSSKLNGVNVAFTGVRDADLKARIVELGGTASDSMKADTTVLIAKDPGSGSSKVQKAMDKGIPIYTIDQFKKKYKVT</sequence>
<dbReference type="Gene3D" id="2.40.50.140">
    <property type="entry name" value="Nucleic acid-binding proteins"/>
    <property type="match status" value="1"/>
</dbReference>
<dbReference type="SMART" id="SM00292">
    <property type="entry name" value="BRCT"/>
    <property type="match status" value="1"/>
</dbReference>
<dbReference type="GO" id="GO:0006281">
    <property type="term" value="P:DNA repair"/>
    <property type="evidence" value="ECO:0007669"/>
    <property type="project" value="InterPro"/>
</dbReference>
<dbReference type="GO" id="GO:0006260">
    <property type="term" value="P:DNA replication"/>
    <property type="evidence" value="ECO:0007669"/>
    <property type="project" value="UniProtKB-KW"/>
</dbReference>
<evidence type="ECO:0000259" key="6">
    <source>
        <dbReference type="SMART" id="SM00292"/>
    </source>
</evidence>
<gene>
    <name evidence="8" type="ORF">JA13_137</name>
</gene>
<evidence type="ECO:0000256" key="5">
    <source>
        <dbReference type="ARBA" id="ARBA00034005"/>
    </source>
</evidence>
<dbReference type="InterPro" id="IPR013839">
    <property type="entry name" value="DNAligase_adenylation"/>
</dbReference>
<dbReference type="Pfam" id="PF00533">
    <property type="entry name" value="BRCT"/>
    <property type="match status" value="1"/>
</dbReference>
<evidence type="ECO:0000256" key="3">
    <source>
        <dbReference type="ARBA" id="ARBA00022705"/>
    </source>
</evidence>
<dbReference type="Gene3D" id="3.40.50.10190">
    <property type="entry name" value="BRCT domain"/>
    <property type="match status" value="1"/>
</dbReference>
<dbReference type="SUPFAM" id="SSF56091">
    <property type="entry name" value="DNA ligase/mRNA capping enzyme, catalytic domain"/>
    <property type="match status" value="1"/>
</dbReference>
<dbReference type="Pfam" id="PF01653">
    <property type="entry name" value="DNA_ligase_aden"/>
    <property type="match status" value="1"/>
</dbReference>
<dbReference type="InterPro" id="IPR012340">
    <property type="entry name" value="NA-bd_OB-fold"/>
</dbReference>
<comment type="catalytic activity">
    <reaction evidence="5">
        <text>NAD(+) + (deoxyribonucleotide)n-3'-hydroxyl + 5'-phospho-(deoxyribonucleotide)m = (deoxyribonucleotide)n+m + AMP + beta-nicotinamide D-nucleotide.</text>
        <dbReference type="EC" id="6.5.1.2"/>
    </reaction>
</comment>
<feature type="domain" description="BRCT" evidence="6">
    <location>
        <begin position="581"/>
        <end position="656"/>
    </location>
</feature>
<accession>A0A384ZWB3</accession>
<dbReference type="EMBL" id="MH460460">
    <property type="protein sequence ID" value="AXG66540.1"/>
    <property type="molecule type" value="Genomic_DNA"/>
</dbReference>
<proteinExistence type="predicted"/>
<name>A0A384ZWB3_9CAUD</name>
<evidence type="ECO:0000313" key="8">
    <source>
        <dbReference type="EMBL" id="AXG66540.1"/>
    </source>
</evidence>